<dbReference type="SUPFAM" id="SSF53271">
    <property type="entry name" value="PRTase-like"/>
    <property type="match status" value="1"/>
</dbReference>
<keyword evidence="11 13" id="KW-0547">Nucleotide-binding</keyword>
<proteinExistence type="inferred from homology"/>
<comment type="similarity">
    <text evidence="4 13">Belongs to the purine/pyrimidine phosphoribosyltransferase family.</text>
</comment>
<dbReference type="InterPro" id="IPR050408">
    <property type="entry name" value="HGPRT"/>
</dbReference>
<evidence type="ECO:0000256" key="7">
    <source>
        <dbReference type="ARBA" id="ARBA00022676"/>
    </source>
</evidence>
<dbReference type="Gene3D" id="3.40.50.2020">
    <property type="match status" value="1"/>
</dbReference>
<dbReference type="FunCoup" id="A8IR93">
    <property type="interactions" value="694"/>
</dbReference>
<comment type="pathway">
    <text evidence="3 13">Purine metabolism; IMP biosynthesis via salvage pathway; IMP from hypoxanthine: step 1/1.</text>
</comment>
<feature type="domain" description="Phosphoribosyltransferase" evidence="14">
    <location>
        <begin position="46"/>
        <end position="192"/>
    </location>
</feature>
<protein>
    <recommendedName>
        <fullName evidence="5 13">Hypoxanthine phosphoribosyltransferase</fullName>
        <ecNumber evidence="5 13">2.4.2.8</ecNumber>
    </recommendedName>
</protein>
<dbReference type="OrthoDB" id="9449045at2759"/>
<dbReference type="STRING" id="3055.A8IR93"/>
<dbReference type="EC" id="2.4.2.8" evidence="5 13"/>
<dbReference type="PANTHER" id="PTHR43340">
    <property type="entry name" value="HYPOXANTHINE-GUANINE PHOSPHORIBOSYLTRANSFERASE"/>
    <property type="match status" value="1"/>
</dbReference>
<dbReference type="GO" id="GO:0006166">
    <property type="term" value="P:purine ribonucleoside salvage"/>
    <property type="evidence" value="ECO:0007669"/>
    <property type="project" value="UniProtKB-KW"/>
</dbReference>
<dbReference type="GO" id="GO:0032264">
    <property type="term" value="P:IMP salvage"/>
    <property type="evidence" value="ECO:0000318"/>
    <property type="project" value="GO_Central"/>
</dbReference>
<evidence type="ECO:0000256" key="3">
    <source>
        <dbReference type="ARBA" id="ARBA00004669"/>
    </source>
</evidence>
<dbReference type="Proteomes" id="UP000006906">
    <property type="component" value="Chromosome 17"/>
</dbReference>
<evidence type="ECO:0000313" key="16">
    <source>
        <dbReference type="Proteomes" id="UP000006906"/>
    </source>
</evidence>
<evidence type="ECO:0000256" key="1">
    <source>
        <dbReference type="ARBA" id="ARBA00001946"/>
    </source>
</evidence>
<evidence type="ECO:0000259" key="14">
    <source>
        <dbReference type="Pfam" id="PF00156"/>
    </source>
</evidence>
<dbReference type="GeneID" id="5717179"/>
<organism evidence="15 16">
    <name type="scientific">Chlamydomonas reinhardtii</name>
    <name type="common">Chlamydomonas smithii</name>
    <dbReference type="NCBI Taxonomy" id="3055"/>
    <lineage>
        <taxon>Eukaryota</taxon>
        <taxon>Viridiplantae</taxon>
        <taxon>Chlorophyta</taxon>
        <taxon>core chlorophytes</taxon>
        <taxon>Chlorophyceae</taxon>
        <taxon>CS clade</taxon>
        <taxon>Chlamydomonadales</taxon>
        <taxon>Chlamydomonadaceae</taxon>
        <taxon>Chlamydomonas</taxon>
    </lineage>
</organism>
<evidence type="ECO:0000256" key="4">
    <source>
        <dbReference type="ARBA" id="ARBA00008391"/>
    </source>
</evidence>
<dbReference type="PANTHER" id="PTHR43340:SF1">
    <property type="entry name" value="HYPOXANTHINE PHOSPHORIBOSYLTRANSFERASE"/>
    <property type="match status" value="1"/>
</dbReference>
<keyword evidence="16" id="KW-1185">Reference proteome</keyword>
<dbReference type="GO" id="GO:0006178">
    <property type="term" value="P:guanine salvage"/>
    <property type="evidence" value="ECO:0000318"/>
    <property type="project" value="GO_Central"/>
</dbReference>
<dbReference type="InterPro" id="IPR029057">
    <property type="entry name" value="PRTase-like"/>
</dbReference>
<keyword evidence="12 13" id="KW-0460">Magnesium</keyword>
<sequence length="228" mass="24871">MVSVAAAPSTSVSVAPKKGTAEATAARSYHDDMKCVLWTASDLSSRIAELGRQIATDYEGKAPLVLGVLKGSFMFYSDLVRAIEPCPRGLTMDFIRASSYGSGTESTGDVKLKTDLKKEKVAGRHVLLVEDIVDTALTITTVIRYLEEECDVASVRTATLLDKHERRALSYKPEYVGFTCPNEFVVGYGLDFDEEYRSIPYIGVLKPECYAHLGIKPEPAESGESGDE</sequence>
<evidence type="ECO:0000256" key="9">
    <source>
        <dbReference type="ARBA" id="ARBA00022723"/>
    </source>
</evidence>
<dbReference type="AlphaFoldDB" id="A8IR93"/>
<evidence type="ECO:0000256" key="8">
    <source>
        <dbReference type="ARBA" id="ARBA00022679"/>
    </source>
</evidence>
<evidence type="ECO:0000256" key="5">
    <source>
        <dbReference type="ARBA" id="ARBA00011895"/>
    </source>
</evidence>
<evidence type="ECO:0000313" key="15">
    <source>
        <dbReference type="EMBL" id="PNW70158.1"/>
    </source>
</evidence>
<dbReference type="PaxDb" id="3055-EDP04657"/>
<comment type="catalytic activity">
    <reaction evidence="13">
        <text>IMP + diphosphate = hypoxanthine + 5-phospho-alpha-D-ribose 1-diphosphate</text>
        <dbReference type="Rhea" id="RHEA:17973"/>
        <dbReference type="ChEBI" id="CHEBI:17368"/>
        <dbReference type="ChEBI" id="CHEBI:33019"/>
        <dbReference type="ChEBI" id="CHEBI:58017"/>
        <dbReference type="ChEBI" id="CHEBI:58053"/>
        <dbReference type="EC" id="2.4.2.8"/>
    </reaction>
</comment>
<keyword evidence="10 13" id="KW-0660">Purine salvage</keyword>
<reference evidence="15 16" key="1">
    <citation type="journal article" date="2007" name="Science">
        <title>The Chlamydomonas genome reveals the evolution of key animal and plant functions.</title>
        <authorList>
            <person name="Merchant S.S."/>
            <person name="Prochnik S.E."/>
            <person name="Vallon O."/>
            <person name="Harris E.H."/>
            <person name="Karpowicz S.J."/>
            <person name="Witman G.B."/>
            <person name="Terry A."/>
            <person name="Salamov A."/>
            <person name="Fritz-Laylin L.K."/>
            <person name="Marechal-Drouard L."/>
            <person name="Marshall W.F."/>
            <person name="Qu L.H."/>
            <person name="Nelson D.R."/>
            <person name="Sanderfoot A.A."/>
            <person name="Spalding M.H."/>
            <person name="Kapitonov V.V."/>
            <person name="Ren Q."/>
            <person name="Ferris P."/>
            <person name="Lindquist E."/>
            <person name="Shapiro H."/>
            <person name="Lucas S.M."/>
            <person name="Grimwood J."/>
            <person name="Schmutz J."/>
            <person name="Cardol P."/>
            <person name="Cerutti H."/>
            <person name="Chanfreau G."/>
            <person name="Chen C.L."/>
            <person name="Cognat V."/>
            <person name="Croft M.T."/>
            <person name="Dent R."/>
            <person name="Dutcher S."/>
            <person name="Fernandez E."/>
            <person name="Fukuzawa H."/>
            <person name="Gonzalez-Ballester D."/>
            <person name="Gonzalez-Halphen D."/>
            <person name="Hallmann A."/>
            <person name="Hanikenne M."/>
            <person name="Hippler M."/>
            <person name="Inwood W."/>
            <person name="Jabbari K."/>
            <person name="Kalanon M."/>
            <person name="Kuras R."/>
            <person name="Lefebvre P.A."/>
            <person name="Lemaire S.D."/>
            <person name="Lobanov A.V."/>
            <person name="Lohr M."/>
            <person name="Manuell A."/>
            <person name="Meier I."/>
            <person name="Mets L."/>
            <person name="Mittag M."/>
            <person name="Mittelmeier T."/>
            <person name="Moroney J.V."/>
            <person name="Moseley J."/>
            <person name="Napoli C."/>
            <person name="Nedelcu A.M."/>
            <person name="Niyogi K."/>
            <person name="Novoselov S.V."/>
            <person name="Paulsen I.T."/>
            <person name="Pazour G."/>
            <person name="Purton S."/>
            <person name="Ral J.P."/>
            <person name="Riano-Pachon D.M."/>
            <person name="Riekhof W."/>
            <person name="Rymarquis L."/>
            <person name="Schroda M."/>
            <person name="Stern D."/>
            <person name="Umen J."/>
            <person name="Willows R."/>
            <person name="Wilson N."/>
            <person name="Zimmer S.L."/>
            <person name="Allmer J."/>
            <person name="Balk J."/>
            <person name="Bisova K."/>
            <person name="Chen C.J."/>
            <person name="Elias M."/>
            <person name="Gendler K."/>
            <person name="Hauser C."/>
            <person name="Lamb M.R."/>
            <person name="Ledford H."/>
            <person name="Long J.C."/>
            <person name="Minagawa J."/>
            <person name="Page M.D."/>
            <person name="Pan J."/>
            <person name="Pootakham W."/>
            <person name="Roje S."/>
            <person name="Rose A."/>
            <person name="Stahlberg E."/>
            <person name="Terauchi A.M."/>
            <person name="Yang P."/>
            <person name="Ball S."/>
            <person name="Bowler C."/>
            <person name="Dieckmann C.L."/>
            <person name="Gladyshev V.N."/>
            <person name="Green P."/>
            <person name="Jorgensen R."/>
            <person name="Mayfield S."/>
            <person name="Mueller-Roeber B."/>
            <person name="Rajamani S."/>
            <person name="Sayre R.T."/>
            <person name="Brokstein P."/>
            <person name="Dubchak I."/>
            <person name="Goodstein D."/>
            <person name="Hornick L."/>
            <person name="Huang Y.W."/>
            <person name="Jhaveri J."/>
            <person name="Luo Y."/>
            <person name="Martinez D."/>
            <person name="Ngau W.C."/>
            <person name="Otillar B."/>
            <person name="Poliakov A."/>
            <person name="Porter A."/>
            <person name="Szajkowski L."/>
            <person name="Werner G."/>
            <person name="Zhou K."/>
            <person name="Grigoriev I.V."/>
            <person name="Rokhsar D.S."/>
            <person name="Grossman A.R."/>
        </authorList>
    </citation>
    <scope>NUCLEOTIDE SEQUENCE [LARGE SCALE GENOMIC DNA]</scope>
    <source>
        <strain evidence="16">CC-503</strain>
    </source>
</reference>
<dbReference type="Pfam" id="PF00156">
    <property type="entry name" value="Pribosyltran"/>
    <property type="match status" value="1"/>
</dbReference>
<keyword evidence="7 13" id="KW-0328">Glycosyltransferase</keyword>
<evidence type="ECO:0000256" key="10">
    <source>
        <dbReference type="ARBA" id="ARBA00022726"/>
    </source>
</evidence>
<dbReference type="GO" id="GO:0004422">
    <property type="term" value="F:hypoxanthine phosphoribosyltransferase activity"/>
    <property type="evidence" value="ECO:0000318"/>
    <property type="project" value="GO_Central"/>
</dbReference>
<dbReference type="InParanoid" id="A8IR93"/>
<dbReference type="EMBL" id="CM008978">
    <property type="protein sequence ID" value="PNW70158.1"/>
    <property type="molecule type" value="Genomic_DNA"/>
</dbReference>
<evidence type="ECO:0000256" key="13">
    <source>
        <dbReference type="RuleBase" id="RU364099"/>
    </source>
</evidence>
<keyword evidence="9 13" id="KW-0479">Metal-binding</keyword>
<dbReference type="InterPro" id="IPR005904">
    <property type="entry name" value="Hxn_phspho_trans"/>
</dbReference>
<dbReference type="CDD" id="cd06223">
    <property type="entry name" value="PRTases_typeI"/>
    <property type="match status" value="1"/>
</dbReference>
<keyword evidence="8 13" id="KW-0808">Transferase</keyword>
<dbReference type="eggNOG" id="KOG3367">
    <property type="taxonomic scope" value="Eukaryota"/>
</dbReference>
<dbReference type="GO" id="GO:0000166">
    <property type="term" value="F:nucleotide binding"/>
    <property type="evidence" value="ECO:0007669"/>
    <property type="project" value="UniProtKB-KW"/>
</dbReference>
<dbReference type="OMA" id="VIFMEDI"/>
<accession>A8IR93</accession>
<comment type="subcellular location">
    <subcellularLocation>
        <location evidence="2 13">Cytoplasm</location>
    </subcellularLocation>
</comment>
<dbReference type="GO" id="GO:0000287">
    <property type="term" value="F:magnesium ion binding"/>
    <property type="evidence" value="ECO:0000318"/>
    <property type="project" value="GO_Central"/>
</dbReference>
<evidence type="ECO:0000256" key="2">
    <source>
        <dbReference type="ARBA" id="ARBA00004496"/>
    </source>
</evidence>
<gene>
    <name evidence="15" type="ORF">CHLRE_17g708100v5</name>
</gene>
<evidence type="ECO:0000256" key="11">
    <source>
        <dbReference type="ARBA" id="ARBA00022741"/>
    </source>
</evidence>
<dbReference type="UniPathway" id="UPA00591">
    <property type="reaction ID" value="UER00648"/>
</dbReference>
<dbReference type="GO" id="GO:0046100">
    <property type="term" value="P:hypoxanthine metabolic process"/>
    <property type="evidence" value="ECO:0000318"/>
    <property type="project" value="GO_Central"/>
</dbReference>
<dbReference type="GO" id="GO:0032263">
    <property type="term" value="P:GMP salvage"/>
    <property type="evidence" value="ECO:0000318"/>
    <property type="project" value="GO_Central"/>
</dbReference>
<evidence type="ECO:0000256" key="12">
    <source>
        <dbReference type="ARBA" id="ARBA00022842"/>
    </source>
</evidence>
<dbReference type="NCBIfam" id="TIGR01203">
    <property type="entry name" value="HGPRTase"/>
    <property type="match status" value="1"/>
</dbReference>
<dbReference type="HOGENOM" id="CLU_073615_0_0_1"/>
<name>A8IR93_CHLRE</name>
<keyword evidence="6 13" id="KW-0963">Cytoplasm</keyword>
<dbReference type="RefSeq" id="XP_001691549.1">
    <property type="nucleotide sequence ID" value="XM_001691497.2"/>
</dbReference>
<dbReference type="FunFam" id="3.40.50.2020:FF:000057">
    <property type="entry name" value="Hypoxanthine phosphoribosyltransferase"/>
    <property type="match status" value="1"/>
</dbReference>
<comment type="cofactor">
    <cofactor evidence="1 13">
        <name>Mg(2+)</name>
        <dbReference type="ChEBI" id="CHEBI:18420"/>
    </cofactor>
</comment>
<dbReference type="Gramene" id="PNW70158">
    <property type="protein sequence ID" value="PNW70158"/>
    <property type="gene ID" value="CHLRE_17g708100v5"/>
</dbReference>
<dbReference type="KEGG" id="cre:CHLRE_17g708100v5"/>
<evidence type="ECO:0000256" key="6">
    <source>
        <dbReference type="ARBA" id="ARBA00022490"/>
    </source>
</evidence>
<dbReference type="InterPro" id="IPR000836">
    <property type="entry name" value="PRTase_dom"/>
</dbReference>
<dbReference type="GO" id="GO:0005829">
    <property type="term" value="C:cytosol"/>
    <property type="evidence" value="ECO:0000318"/>
    <property type="project" value="GO_Central"/>
</dbReference>